<keyword evidence="3" id="KW-0597">Phosphoprotein</keyword>
<evidence type="ECO:0000256" key="4">
    <source>
        <dbReference type="ARBA" id="ARBA00022679"/>
    </source>
</evidence>
<evidence type="ECO:0000256" key="8">
    <source>
        <dbReference type="SAM" id="Phobius"/>
    </source>
</evidence>
<comment type="catalytic activity">
    <reaction evidence="1">
        <text>ATP + protein L-histidine = ADP + protein N-phospho-L-histidine.</text>
        <dbReference type="EC" id="2.7.13.3"/>
    </reaction>
</comment>
<keyword evidence="11" id="KW-1185">Reference proteome</keyword>
<keyword evidence="5" id="KW-0418">Kinase</keyword>
<feature type="compositionally biased region" description="Polar residues" evidence="7">
    <location>
        <begin position="721"/>
        <end position="730"/>
    </location>
</feature>
<dbReference type="InterPro" id="IPR013587">
    <property type="entry name" value="Nitrate/nitrite_sensing"/>
</dbReference>
<evidence type="ECO:0000256" key="5">
    <source>
        <dbReference type="ARBA" id="ARBA00022777"/>
    </source>
</evidence>
<proteinExistence type="predicted"/>
<dbReference type="EC" id="2.7.13.3" evidence="2"/>
<evidence type="ECO:0000256" key="1">
    <source>
        <dbReference type="ARBA" id="ARBA00000085"/>
    </source>
</evidence>
<dbReference type="Gene3D" id="3.30.565.10">
    <property type="entry name" value="Histidine kinase-like ATPase, C-terminal domain"/>
    <property type="match status" value="1"/>
</dbReference>
<name>A0ABT5ZW63_9ACTN</name>
<evidence type="ECO:0000256" key="3">
    <source>
        <dbReference type="ARBA" id="ARBA00022553"/>
    </source>
</evidence>
<keyword evidence="8" id="KW-1133">Transmembrane helix</keyword>
<dbReference type="InterPro" id="IPR003594">
    <property type="entry name" value="HATPase_dom"/>
</dbReference>
<reference evidence="10 11" key="1">
    <citation type="submission" date="2023-03" db="EMBL/GenBank/DDBJ databases">
        <title>Draft genome sequence of Streptomyces sp. RB6PN23 isolated from peat swamp forest in Thailand.</title>
        <authorList>
            <person name="Klaysubun C."/>
            <person name="Duangmal K."/>
        </authorList>
    </citation>
    <scope>NUCLEOTIDE SEQUENCE [LARGE SCALE GENOMIC DNA]</scope>
    <source>
        <strain evidence="10 11">RB6PN23</strain>
    </source>
</reference>
<dbReference type="Proteomes" id="UP001216579">
    <property type="component" value="Unassembled WGS sequence"/>
</dbReference>
<keyword evidence="6" id="KW-0902">Two-component regulatory system</keyword>
<keyword evidence="8" id="KW-0812">Transmembrane</keyword>
<feature type="domain" description="Histidine kinase/HSP90-like ATPase" evidence="9">
    <location>
        <begin position="564"/>
        <end position="676"/>
    </location>
</feature>
<evidence type="ECO:0000256" key="6">
    <source>
        <dbReference type="ARBA" id="ARBA00023012"/>
    </source>
</evidence>
<dbReference type="InterPro" id="IPR036890">
    <property type="entry name" value="HATPase_C_sf"/>
</dbReference>
<evidence type="ECO:0000256" key="2">
    <source>
        <dbReference type="ARBA" id="ARBA00012438"/>
    </source>
</evidence>
<keyword evidence="4" id="KW-0808">Transferase</keyword>
<dbReference type="InterPro" id="IPR050980">
    <property type="entry name" value="2C_sensor_his_kinase"/>
</dbReference>
<dbReference type="SUPFAM" id="SSF55874">
    <property type="entry name" value="ATPase domain of HSP90 chaperone/DNA topoisomerase II/histidine kinase"/>
    <property type="match status" value="1"/>
</dbReference>
<dbReference type="PANTHER" id="PTHR44936">
    <property type="entry name" value="SENSOR PROTEIN CREC"/>
    <property type="match status" value="1"/>
</dbReference>
<dbReference type="Pfam" id="PF08376">
    <property type="entry name" value="NIT"/>
    <property type="match status" value="1"/>
</dbReference>
<accession>A0ABT5ZW63</accession>
<protein>
    <recommendedName>
        <fullName evidence="2">histidine kinase</fullName>
        <ecNumber evidence="2">2.7.13.3</ecNumber>
    </recommendedName>
</protein>
<organism evidence="10 11">
    <name type="scientific">Streptomyces silvisoli</name>
    <dbReference type="NCBI Taxonomy" id="3034235"/>
    <lineage>
        <taxon>Bacteria</taxon>
        <taxon>Bacillati</taxon>
        <taxon>Actinomycetota</taxon>
        <taxon>Actinomycetes</taxon>
        <taxon>Kitasatosporales</taxon>
        <taxon>Streptomycetaceae</taxon>
        <taxon>Streptomyces</taxon>
    </lineage>
</organism>
<feature type="compositionally biased region" description="Basic and acidic residues" evidence="7">
    <location>
        <begin position="911"/>
        <end position="925"/>
    </location>
</feature>
<feature type="transmembrane region" description="Helical" evidence="8">
    <location>
        <begin position="53"/>
        <end position="74"/>
    </location>
</feature>
<feature type="compositionally biased region" description="Basic and acidic residues" evidence="7">
    <location>
        <begin position="868"/>
        <end position="879"/>
    </location>
</feature>
<keyword evidence="8" id="KW-0472">Membrane</keyword>
<dbReference type="SMART" id="SM00387">
    <property type="entry name" value="HATPase_c"/>
    <property type="match status" value="1"/>
</dbReference>
<comment type="caution">
    <text evidence="10">The sequence shown here is derived from an EMBL/GenBank/DDBJ whole genome shotgun (WGS) entry which is preliminary data.</text>
</comment>
<dbReference type="EMBL" id="JARJBC010000024">
    <property type="protein sequence ID" value="MDF3293273.1"/>
    <property type="molecule type" value="Genomic_DNA"/>
</dbReference>
<dbReference type="PANTHER" id="PTHR44936:SF9">
    <property type="entry name" value="SENSOR PROTEIN CREC"/>
    <property type="match status" value="1"/>
</dbReference>
<evidence type="ECO:0000313" key="11">
    <source>
        <dbReference type="Proteomes" id="UP001216579"/>
    </source>
</evidence>
<dbReference type="Gene3D" id="6.10.340.10">
    <property type="match status" value="1"/>
</dbReference>
<feature type="region of interest" description="Disordered" evidence="7">
    <location>
        <begin position="664"/>
        <end position="953"/>
    </location>
</feature>
<dbReference type="Pfam" id="PF02518">
    <property type="entry name" value="HATPase_c"/>
    <property type="match status" value="1"/>
</dbReference>
<gene>
    <name evidence="10" type="ORF">P3G67_29505</name>
</gene>
<evidence type="ECO:0000256" key="7">
    <source>
        <dbReference type="SAM" id="MobiDB-lite"/>
    </source>
</evidence>
<dbReference type="RefSeq" id="WP_276096211.1">
    <property type="nucleotide sequence ID" value="NZ_JARJBC010000024.1"/>
</dbReference>
<sequence>MGKVQEKRHSDISPWEICSGIGVHLMTAARHAASRAPRSWWWDTVVEWRNWRLPVKVGAVLIVPALLAVALGVVQIQREVGRANSYAQMQRLVDLHDGLMPLIGALQMERTLSVERLHGGVPVDPAMLQQQARRVDTTRTAIATTLKQTPLLDGASANRYHDAAELLGGLHSLRQQVTSGRIPASTAMGDYSTIVKGLLDLDQALVSEFGEPQLSGPATALYDLAVAQEQIHLEHVIVLESRGRADTPKAGLNRALQQADIRLQDKLGDFRAVATTAEQLDYQRTVTGAAVSQRAQVIDALLSQGPSGQQRATVTPLVIPAGTWNQDSETTGRLVEKVEADLADRLRTTSAALQDQTSNRAGAESVLLFAALLVAVAVGFVIGRNLLRSLAVLRTSALDVADRQLPEAVASLREGQASSAAIGAVPVHTTEEFGQLARAFDAVHGQAVHLAAEQAALRSDLRNTLVNLSRRSQSLVDRLLRLMEQLERNEEDPDQLANLFKLDHLATRMRRNNENLMVLCGSTLVRPSDQFAPLDDLLRAAVSEIEHYQRVVVRPAPSVGVAGYAAGDLARLIAELLDNATAFSPPHTQVTLNSWQAPDGSVRIDIRDQGIGMSKSELAKANRRVAAGDSADAPRSRQMGLFVVGRLANRHGIAVKLAEEQEANGLRAGARVPPELVRAPQPVHDGQATPPSHSRRRGATSPDGASTARPFVEPHAPALTSRRQPATAAQLSPPFPVNGKEPERRESRQAKGQPGESTPPVDDPAMQAPRNPVTPERPHPAQSAHQEPPRSAWFAPASSGAVPAGFSSAEAGHSQVPPAAEVEATSGEGRARAKKVQSADTTEPSVLRAADERQSEDTSPPAPAALPRRLDARRTKPAADGRPAGAQQSDAQETGRHTPAGLPKRVPRARPVPDRADPRGGEEKTPTNPDAGHTHSFLSSYQAAIRRARPDET</sequence>
<evidence type="ECO:0000259" key="9">
    <source>
        <dbReference type="SMART" id="SM00387"/>
    </source>
</evidence>
<feature type="compositionally biased region" description="Basic and acidic residues" evidence="7">
    <location>
        <begin position="740"/>
        <end position="749"/>
    </location>
</feature>
<evidence type="ECO:0000313" key="10">
    <source>
        <dbReference type="EMBL" id="MDF3293273.1"/>
    </source>
</evidence>